<dbReference type="GO" id="GO:0046872">
    <property type="term" value="F:metal ion binding"/>
    <property type="evidence" value="ECO:0007669"/>
    <property type="project" value="UniProtKB-KW"/>
</dbReference>
<keyword evidence="9" id="KW-0479">Metal-binding</keyword>
<dbReference type="EMBL" id="JAHCMY010000007">
    <property type="protein sequence ID" value="MBS9524876.1"/>
    <property type="molecule type" value="Genomic_DNA"/>
</dbReference>
<comment type="similarity">
    <text evidence="3">Belongs to the Nudix hydrolase family. NudK subfamily.</text>
</comment>
<dbReference type="Proteomes" id="UP001319104">
    <property type="component" value="Unassembled WGS sequence"/>
</dbReference>
<comment type="caution">
    <text evidence="12">The sequence shown here is derived from an EMBL/GenBank/DDBJ whole genome shotgun (WGS) entry which is preliminary data.</text>
</comment>
<sequence length="189" mass="21799">MKDNQAKIIKEETVFDNHFKIKKATLQITNPNGEWSEEMERMNFERGDSVAAVIYIQDKDEYLFTRQFRYPTYQTDNGWILELVAGSVEEGEEPIETLKREIMEEAGFETDEPVHLSTFFVSPGGTSERIHLYLCNTSSDRQKEQGGGAEEENEHIELVFLSKEDVKRRLAAQEFNDAKTLIGLLQTIK</sequence>
<dbReference type="GO" id="GO:0006753">
    <property type="term" value="P:nucleoside phosphate metabolic process"/>
    <property type="evidence" value="ECO:0007669"/>
    <property type="project" value="TreeGrafter"/>
</dbReference>
<name>A0AAP2CKF3_9BACT</name>
<evidence type="ECO:0000256" key="4">
    <source>
        <dbReference type="ARBA" id="ARBA00011738"/>
    </source>
</evidence>
<feature type="binding site" evidence="9">
    <location>
        <position position="101"/>
    </location>
    <ligand>
        <name>Mg(2+)</name>
        <dbReference type="ChEBI" id="CHEBI:18420"/>
        <label>1</label>
    </ligand>
</feature>
<evidence type="ECO:0000256" key="5">
    <source>
        <dbReference type="ARBA" id="ARBA00016377"/>
    </source>
</evidence>
<evidence type="ECO:0000313" key="12">
    <source>
        <dbReference type="EMBL" id="MBS9524876.1"/>
    </source>
</evidence>
<dbReference type="GO" id="GO:0019693">
    <property type="term" value="P:ribose phosphate metabolic process"/>
    <property type="evidence" value="ECO:0007669"/>
    <property type="project" value="TreeGrafter"/>
</dbReference>
<feature type="binding site" evidence="9">
    <location>
        <position position="85"/>
    </location>
    <ligand>
        <name>Mg(2+)</name>
        <dbReference type="ChEBI" id="CHEBI:18420"/>
        <label>1</label>
    </ligand>
</feature>
<comment type="cofactor">
    <cofactor evidence="2 9">
        <name>Mg(2+)</name>
        <dbReference type="ChEBI" id="CHEBI:18420"/>
    </cofactor>
</comment>
<dbReference type="RefSeq" id="WP_213945742.1">
    <property type="nucleotide sequence ID" value="NZ_JAHCMY010000007.1"/>
</dbReference>
<dbReference type="SUPFAM" id="SSF55811">
    <property type="entry name" value="Nudix"/>
    <property type="match status" value="1"/>
</dbReference>
<dbReference type="PROSITE" id="PS51462">
    <property type="entry name" value="NUDIX"/>
    <property type="match status" value="1"/>
</dbReference>
<dbReference type="InterPro" id="IPR015797">
    <property type="entry name" value="NUDIX_hydrolase-like_dom_sf"/>
</dbReference>
<dbReference type="GO" id="GO:0019144">
    <property type="term" value="F:ADP-sugar diphosphatase activity"/>
    <property type="evidence" value="ECO:0007669"/>
    <property type="project" value="TreeGrafter"/>
</dbReference>
<evidence type="ECO:0000259" key="11">
    <source>
        <dbReference type="PROSITE" id="PS51462"/>
    </source>
</evidence>
<feature type="short sequence motif" description="Nudix box" evidence="10">
    <location>
        <begin position="86"/>
        <end position="108"/>
    </location>
</feature>
<dbReference type="Pfam" id="PF00293">
    <property type="entry name" value="NUDIX"/>
    <property type="match status" value="1"/>
</dbReference>
<evidence type="ECO:0000256" key="10">
    <source>
        <dbReference type="PIRSR" id="PIRSR604385-3"/>
    </source>
</evidence>
<evidence type="ECO:0000256" key="3">
    <source>
        <dbReference type="ARBA" id="ARBA00007275"/>
    </source>
</evidence>
<protein>
    <recommendedName>
        <fullName evidence="5">GDP-mannose pyrophosphatase</fullName>
    </recommendedName>
    <alternativeName>
        <fullName evidence="7">GDP-mannose hydrolase</fullName>
    </alternativeName>
    <alternativeName>
        <fullName evidence="8">GDPMK</fullName>
    </alternativeName>
</protein>
<dbReference type="PANTHER" id="PTHR11839">
    <property type="entry name" value="UDP/ADP-SUGAR PYROPHOSPHATASE"/>
    <property type="match status" value="1"/>
</dbReference>
<reference evidence="12 13" key="1">
    <citation type="submission" date="2021-05" db="EMBL/GenBank/DDBJ databases">
        <authorList>
            <person name="Zhang Z.D."/>
            <person name="Osman G."/>
        </authorList>
    </citation>
    <scope>NUCLEOTIDE SEQUENCE [LARGE SCALE GENOMIC DNA]</scope>
    <source>
        <strain evidence="12 13">KCTC 32217</strain>
    </source>
</reference>
<organism evidence="12 13">
    <name type="scientific">Litoribacter ruber</name>
    <dbReference type="NCBI Taxonomy" id="702568"/>
    <lineage>
        <taxon>Bacteria</taxon>
        <taxon>Pseudomonadati</taxon>
        <taxon>Bacteroidota</taxon>
        <taxon>Cytophagia</taxon>
        <taxon>Cytophagales</taxon>
        <taxon>Cyclobacteriaceae</taxon>
        <taxon>Litoribacter</taxon>
    </lineage>
</organism>
<feature type="binding site" evidence="9">
    <location>
        <position position="154"/>
    </location>
    <ligand>
        <name>Mg(2+)</name>
        <dbReference type="ChEBI" id="CHEBI:18420"/>
        <label>1</label>
    </ligand>
</feature>
<dbReference type="PANTHER" id="PTHR11839:SF18">
    <property type="entry name" value="NUDIX HYDROLASE DOMAIN-CONTAINING PROTEIN"/>
    <property type="match status" value="1"/>
</dbReference>
<dbReference type="PROSITE" id="PS00893">
    <property type="entry name" value="NUDIX_BOX"/>
    <property type="match status" value="1"/>
</dbReference>
<dbReference type="AlphaFoldDB" id="A0AAP2CKF3"/>
<evidence type="ECO:0000256" key="2">
    <source>
        <dbReference type="ARBA" id="ARBA00001946"/>
    </source>
</evidence>
<evidence type="ECO:0000256" key="7">
    <source>
        <dbReference type="ARBA" id="ARBA00032162"/>
    </source>
</evidence>
<feature type="domain" description="Nudix hydrolase" evidence="11">
    <location>
        <begin position="45"/>
        <end position="185"/>
    </location>
</feature>
<accession>A0AAP2CKF3</accession>
<dbReference type="InterPro" id="IPR000086">
    <property type="entry name" value="NUDIX_hydrolase_dom"/>
</dbReference>
<dbReference type="InterPro" id="IPR020084">
    <property type="entry name" value="NUDIX_hydrolase_CS"/>
</dbReference>
<dbReference type="InterPro" id="IPR004385">
    <property type="entry name" value="NDP_pyrophosphatase"/>
</dbReference>
<dbReference type="NCBIfam" id="TIGR00052">
    <property type="entry name" value="nudix-type nucleoside diphosphatase, YffH/AdpP family"/>
    <property type="match status" value="1"/>
</dbReference>
<evidence type="ECO:0000256" key="1">
    <source>
        <dbReference type="ARBA" id="ARBA00000847"/>
    </source>
</evidence>
<dbReference type="GO" id="GO:0005829">
    <property type="term" value="C:cytosol"/>
    <property type="evidence" value="ECO:0007669"/>
    <property type="project" value="TreeGrafter"/>
</dbReference>
<keyword evidence="6 12" id="KW-0378">Hydrolase</keyword>
<evidence type="ECO:0000256" key="8">
    <source>
        <dbReference type="ARBA" id="ARBA00032272"/>
    </source>
</evidence>
<comment type="catalytic activity">
    <reaction evidence="1">
        <text>GDP-alpha-D-mannose + H2O = alpha-D-mannose 1-phosphate + GMP + 2 H(+)</text>
        <dbReference type="Rhea" id="RHEA:27978"/>
        <dbReference type="ChEBI" id="CHEBI:15377"/>
        <dbReference type="ChEBI" id="CHEBI:15378"/>
        <dbReference type="ChEBI" id="CHEBI:57527"/>
        <dbReference type="ChEBI" id="CHEBI:58115"/>
        <dbReference type="ChEBI" id="CHEBI:58409"/>
    </reaction>
</comment>
<evidence type="ECO:0000256" key="9">
    <source>
        <dbReference type="PIRSR" id="PIRSR604385-2"/>
    </source>
</evidence>
<evidence type="ECO:0000313" key="13">
    <source>
        <dbReference type="Proteomes" id="UP001319104"/>
    </source>
</evidence>
<proteinExistence type="inferred from homology"/>
<keyword evidence="13" id="KW-1185">Reference proteome</keyword>
<gene>
    <name evidence="12" type="ORF">KI659_12730</name>
</gene>
<comment type="subunit">
    <text evidence="4">Homodimer.</text>
</comment>
<evidence type="ECO:0000256" key="6">
    <source>
        <dbReference type="ARBA" id="ARBA00022801"/>
    </source>
</evidence>
<keyword evidence="9" id="KW-0460">Magnesium</keyword>
<dbReference type="Gene3D" id="3.90.79.10">
    <property type="entry name" value="Nucleoside Triphosphate Pyrophosphohydrolase"/>
    <property type="match status" value="1"/>
</dbReference>
<feature type="binding site" evidence="9">
    <location>
        <position position="105"/>
    </location>
    <ligand>
        <name>Mg(2+)</name>
        <dbReference type="ChEBI" id="CHEBI:18420"/>
        <label>1</label>
    </ligand>
</feature>